<evidence type="ECO:0000313" key="2">
    <source>
        <dbReference type="EMBL" id="KPL71746.1"/>
    </source>
</evidence>
<evidence type="ECO:0000313" key="3">
    <source>
        <dbReference type="Proteomes" id="UP000050430"/>
    </source>
</evidence>
<proteinExistence type="predicted"/>
<protein>
    <recommendedName>
        <fullName evidence="4">ATPase</fullName>
    </recommendedName>
</protein>
<gene>
    <name evidence="2" type="ORF">ADM99_09875</name>
</gene>
<comment type="caution">
    <text evidence="2">The sequence shown here is derived from an EMBL/GenBank/DDBJ whole genome shotgun (WGS) entry which is preliminary data.</text>
</comment>
<dbReference type="OrthoDB" id="1690557at2"/>
<dbReference type="Proteomes" id="UP000050430">
    <property type="component" value="Unassembled WGS sequence"/>
</dbReference>
<keyword evidence="1" id="KW-0175">Coiled coil</keyword>
<sequence>MDILHLVDRLEELFNESRSIWFTHSVVVDEDRMLDLIDQMRVSIPDEIKKAQQLLAQRDRIMAQAQEEANRTLALAREKGEQLIQQDSLVQAAQTRANQIINDAKAEAENTRMEADEYVLQSLSKLEMEMERSLTQVRNGIRTLQSEKQAKGK</sequence>
<keyword evidence="3" id="KW-1185">Reference proteome</keyword>
<dbReference type="PATRIC" id="fig|229920.5.peg.1884"/>
<evidence type="ECO:0000256" key="1">
    <source>
        <dbReference type="SAM" id="Coils"/>
    </source>
</evidence>
<dbReference type="AlphaFoldDB" id="A0A0N8GL79"/>
<evidence type="ECO:0008006" key="4">
    <source>
        <dbReference type="Google" id="ProtNLM"/>
    </source>
</evidence>
<dbReference type="STRING" id="229920.ADM99_09875"/>
<reference evidence="2 3" key="1">
    <citation type="submission" date="2015-07" db="EMBL/GenBank/DDBJ databases">
        <title>Genome sequence of Leptolinea tardivitalis DSM 16556.</title>
        <authorList>
            <person name="Hemp J."/>
            <person name="Ward L.M."/>
            <person name="Pace L.A."/>
            <person name="Fischer W.W."/>
        </authorList>
    </citation>
    <scope>NUCLEOTIDE SEQUENCE [LARGE SCALE GENOMIC DNA]</scope>
    <source>
        <strain evidence="2 3">YMTK-2</strain>
    </source>
</reference>
<dbReference type="EMBL" id="LGCK01000010">
    <property type="protein sequence ID" value="KPL71746.1"/>
    <property type="molecule type" value="Genomic_DNA"/>
</dbReference>
<dbReference type="RefSeq" id="WP_062420363.1">
    <property type="nucleotide sequence ID" value="NZ_BBYA01000002.1"/>
</dbReference>
<name>A0A0N8GL79_9CHLR</name>
<accession>A0A0N8GL79</accession>
<feature type="coiled-coil region" evidence="1">
    <location>
        <begin position="48"/>
        <end position="121"/>
    </location>
</feature>
<organism evidence="2 3">
    <name type="scientific">Leptolinea tardivitalis</name>
    <dbReference type="NCBI Taxonomy" id="229920"/>
    <lineage>
        <taxon>Bacteria</taxon>
        <taxon>Bacillati</taxon>
        <taxon>Chloroflexota</taxon>
        <taxon>Anaerolineae</taxon>
        <taxon>Anaerolineales</taxon>
        <taxon>Anaerolineaceae</taxon>
        <taxon>Leptolinea</taxon>
    </lineage>
</organism>